<dbReference type="PROSITE" id="PS01359">
    <property type="entry name" value="ZF_PHD_1"/>
    <property type="match status" value="1"/>
</dbReference>
<evidence type="ECO:0000259" key="10">
    <source>
        <dbReference type="PROSITE" id="PS50014"/>
    </source>
</evidence>
<dbReference type="AlphaFoldDB" id="A0A2Y9MX69"/>
<evidence type="ECO:0000259" key="11">
    <source>
        <dbReference type="PROSITE" id="PS50016"/>
    </source>
</evidence>
<dbReference type="PROSITE" id="PS50016">
    <property type="entry name" value="ZF_PHD_2"/>
    <property type="match status" value="1"/>
</dbReference>
<dbReference type="InParanoid" id="A0A2Y9MX69"/>
<dbReference type="SUPFAM" id="SSF47370">
    <property type="entry name" value="Bromodomain"/>
    <property type="match status" value="1"/>
</dbReference>
<dbReference type="InterPro" id="IPR010919">
    <property type="entry name" value="SAND-like_dom_sf"/>
</dbReference>
<dbReference type="GO" id="GO:0003677">
    <property type="term" value="F:DNA binding"/>
    <property type="evidence" value="ECO:0007669"/>
    <property type="project" value="UniProtKB-KW"/>
</dbReference>
<dbReference type="RefSeq" id="XP_022423627.1">
    <property type="nucleotide sequence ID" value="XM_022567919.2"/>
</dbReference>
<reference evidence="15" key="1">
    <citation type="submission" date="2025-08" db="UniProtKB">
        <authorList>
            <consortium name="RefSeq"/>
        </authorList>
    </citation>
    <scope>IDENTIFICATION</scope>
    <source>
        <tissue evidence="15">Blood</tissue>
    </source>
</reference>
<dbReference type="PANTHER" id="PTHR46386">
    <property type="entry name" value="NUCLEAR BODY PROTEIN SP140"/>
    <property type="match status" value="1"/>
</dbReference>
<dbReference type="Gene3D" id="1.20.920.10">
    <property type="entry name" value="Bromodomain-like"/>
    <property type="match status" value="1"/>
</dbReference>
<evidence type="ECO:0000256" key="8">
    <source>
        <dbReference type="PROSITE-ProRule" id="PRU00146"/>
    </source>
</evidence>
<dbReference type="Gene3D" id="3.10.390.10">
    <property type="entry name" value="SAND domain-like"/>
    <property type="match status" value="1"/>
</dbReference>
<gene>
    <name evidence="15" type="primary">LOC111171912</name>
</gene>
<evidence type="ECO:0000256" key="6">
    <source>
        <dbReference type="ARBA" id="ARBA00023125"/>
    </source>
</evidence>
<dbReference type="InterPro" id="IPR036427">
    <property type="entry name" value="Bromodomain-like_sf"/>
</dbReference>
<keyword evidence="1" id="KW-0597">Phosphoprotein</keyword>
<evidence type="ECO:0000256" key="5">
    <source>
        <dbReference type="ARBA" id="ARBA00023117"/>
    </source>
</evidence>
<dbReference type="CDD" id="cd15626">
    <property type="entry name" value="PHD_SP110_140"/>
    <property type="match status" value="1"/>
</dbReference>
<sequence length="694" mass="79920">MAGGGSELSSRISIENQNTDDRLIFETVFRHFKRHKVEISTAIKKTFPFFEGLRDRELITNKLYEDCQDSCRNLVPVSRVVYNVLSELEKTFDLSLLEAVFSEVNRQEYPDLNHIYESFVKAIHEKNNHEESNEEEREERPILPLSLEQGTWENSCQGRNWCCRESSSYDGTTSPENALSDQLCETEQINAKRKDTTSDQNDALESQQANEQCAQESEPAESCEQVPIQSYNGDARKETPSPLPYEEENANLPNHGFQINSCSVLLVDIKKEKPFFNPEVEWQTQARTDCNQAPDVIVISSEDSAESSDGDVSPEPSTSALRTASDPWDIENISICSISNRKRRISSGDTSELSNEDELQETSSSVLRNGSDTTDTGSNSTLGKHSEKRRRKTINTGPLKRGRKKGPRIPRETNMDFQLPELPVTCGEAKGILYKEKMEKGTSEKCIQDAYGKWFTLREFEIEGNHEASKKWKMSVRCGGWPLKTLIQREFLLDPSRKRKKPENSNECEVCRRKTTLFSCNTCSRFFHETCHIPPKGADRNPWSCIFCKIKDLQERCPESQPCHQESDVLKKLMLPKEKLKCEFLLLKVYCSPKSSFFASEPYYTSQGLEKPMWLNKIKKNLTMNIYHRVQEFVRDMRLIFQNYRVFCKNKKLINLGLQLEAEFESDFKNVFGIQEISTNSIRFEPIFYNVARF</sequence>
<evidence type="ECO:0000313" key="15">
    <source>
        <dbReference type="RefSeq" id="XP_022423627.1"/>
    </source>
</evidence>
<dbReference type="KEGG" id="dle:111171912"/>
<evidence type="ECO:0000259" key="12">
    <source>
        <dbReference type="PROSITE" id="PS50864"/>
    </source>
</evidence>
<feature type="domain" description="PHD-type" evidence="11">
    <location>
        <begin position="505"/>
        <end position="551"/>
    </location>
</feature>
<dbReference type="InterPro" id="IPR004865">
    <property type="entry name" value="HSR_dom"/>
</dbReference>
<evidence type="ECO:0000256" key="3">
    <source>
        <dbReference type="ARBA" id="ARBA00022771"/>
    </source>
</evidence>
<evidence type="ECO:0000256" key="4">
    <source>
        <dbReference type="ARBA" id="ARBA00022833"/>
    </source>
</evidence>
<dbReference type="InterPro" id="IPR019786">
    <property type="entry name" value="Zinc_finger_PHD-type_CS"/>
</dbReference>
<feature type="domain" description="HSR" evidence="13">
    <location>
        <begin position="8"/>
        <end position="124"/>
    </location>
</feature>
<dbReference type="Gene3D" id="3.30.40.10">
    <property type="entry name" value="Zinc/RING finger domain, C3HC4 (zinc finger)"/>
    <property type="match status" value="1"/>
</dbReference>
<dbReference type="Pfam" id="PF03172">
    <property type="entry name" value="HSR"/>
    <property type="match status" value="1"/>
</dbReference>
<dbReference type="SMART" id="SM00297">
    <property type="entry name" value="BROMO"/>
    <property type="match status" value="1"/>
</dbReference>
<dbReference type="SMART" id="SM00249">
    <property type="entry name" value="PHD"/>
    <property type="match status" value="1"/>
</dbReference>
<keyword evidence="6" id="KW-0238">DNA-binding</keyword>
<feature type="compositionally biased region" description="Polar residues" evidence="9">
    <location>
        <begin position="198"/>
        <end position="215"/>
    </location>
</feature>
<accession>A0A2Y9MX69</accession>
<dbReference type="InterPro" id="IPR011011">
    <property type="entry name" value="Znf_FYVE_PHD"/>
</dbReference>
<dbReference type="STRING" id="9749.A0A2Y9MX69"/>
<feature type="compositionally biased region" description="Low complexity" evidence="9">
    <location>
        <begin position="369"/>
        <end position="381"/>
    </location>
</feature>
<dbReference type="SMART" id="SM00258">
    <property type="entry name" value="SAND"/>
    <property type="match status" value="1"/>
</dbReference>
<dbReference type="InterPro" id="IPR019787">
    <property type="entry name" value="Znf_PHD-finger"/>
</dbReference>
<name>A0A2Y9MX69_DELLE</name>
<dbReference type="InterPro" id="IPR043563">
    <property type="entry name" value="Sp110/Sp140/Sp140L-like"/>
</dbReference>
<dbReference type="GO" id="GO:0000981">
    <property type="term" value="F:DNA-binding transcription factor activity, RNA polymerase II-specific"/>
    <property type="evidence" value="ECO:0007669"/>
    <property type="project" value="TreeGrafter"/>
</dbReference>
<dbReference type="Pfam" id="PF00439">
    <property type="entry name" value="Bromodomain"/>
    <property type="match status" value="1"/>
</dbReference>
<dbReference type="SUPFAM" id="SSF57903">
    <property type="entry name" value="FYVE/PHD zinc finger"/>
    <property type="match status" value="1"/>
</dbReference>
<dbReference type="InterPro" id="IPR000770">
    <property type="entry name" value="SAND_dom"/>
</dbReference>
<feature type="domain" description="SAND" evidence="12">
    <location>
        <begin position="412"/>
        <end position="493"/>
    </location>
</feature>
<dbReference type="InterPro" id="IPR001965">
    <property type="entry name" value="Znf_PHD"/>
</dbReference>
<keyword evidence="2" id="KW-0479">Metal-binding</keyword>
<dbReference type="InterPro" id="IPR013083">
    <property type="entry name" value="Znf_RING/FYVE/PHD"/>
</dbReference>
<evidence type="ECO:0000256" key="7">
    <source>
        <dbReference type="PROSITE-ProRule" id="PRU00035"/>
    </source>
</evidence>
<evidence type="ECO:0000259" key="13">
    <source>
        <dbReference type="PROSITE" id="PS51414"/>
    </source>
</evidence>
<keyword evidence="4" id="KW-0862">Zinc</keyword>
<protein>
    <submittedName>
        <fullName evidence="15">Nuclear body protein SP140-like protein isoform X1</fullName>
    </submittedName>
</protein>
<dbReference type="GO" id="GO:0005634">
    <property type="term" value="C:nucleus"/>
    <property type="evidence" value="ECO:0007669"/>
    <property type="project" value="InterPro"/>
</dbReference>
<evidence type="ECO:0000256" key="1">
    <source>
        <dbReference type="ARBA" id="ARBA00022553"/>
    </source>
</evidence>
<evidence type="ECO:0000313" key="14">
    <source>
        <dbReference type="Proteomes" id="UP000248483"/>
    </source>
</evidence>
<dbReference type="Proteomes" id="UP000248483">
    <property type="component" value="Unplaced"/>
</dbReference>
<keyword evidence="3 8" id="KW-0863">Zinc-finger</keyword>
<evidence type="ECO:0000256" key="9">
    <source>
        <dbReference type="SAM" id="MobiDB-lite"/>
    </source>
</evidence>
<dbReference type="PROSITE" id="PS50864">
    <property type="entry name" value="SAND"/>
    <property type="match status" value="1"/>
</dbReference>
<dbReference type="PROSITE" id="PS50014">
    <property type="entry name" value="BROMODOMAIN_2"/>
    <property type="match status" value="1"/>
</dbReference>
<feature type="region of interest" description="Disordered" evidence="9">
    <location>
        <begin position="344"/>
        <end position="413"/>
    </location>
</feature>
<proteinExistence type="predicted"/>
<keyword evidence="14" id="KW-1185">Reference proteome</keyword>
<dbReference type="FunFam" id="1.20.920.10:FF:000028">
    <property type="entry name" value="Nuclear autoantigen Sp-100"/>
    <property type="match status" value="1"/>
</dbReference>
<dbReference type="PANTHER" id="PTHR46386:SF1">
    <property type="entry name" value="NUCLEAR BODY PROTEIN SP140-LIKE PROTEIN"/>
    <property type="match status" value="1"/>
</dbReference>
<dbReference type="GO" id="GO:0008270">
    <property type="term" value="F:zinc ion binding"/>
    <property type="evidence" value="ECO:0007669"/>
    <property type="project" value="UniProtKB-KW"/>
</dbReference>
<evidence type="ECO:0000256" key="2">
    <source>
        <dbReference type="ARBA" id="ARBA00022723"/>
    </source>
</evidence>
<organism evidence="14 15">
    <name type="scientific">Delphinapterus leucas</name>
    <name type="common">Beluga whale</name>
    <dbReference type="NCBI Taxonomy" id="9749"/>
    <lineage>
        <taxon>Eukaryota</taxon>
        <taxon>Metazoa</taxon>
        <taxon>Chordata</taxon>
        <taxon>Craniata</taxon>
        <taxon>Vertebrata</taxon>
        <taxon>Euteleostomi</taxon>
        <taxon>Mammalia</taxon>
        <taxon>Eutheria</taxon>
        <taxon>Laurasiatheria</taxon>
        <taxon>Artiodactyla</taxon>
        <taxon>Whippomorpha</taxon>
        <taxon>Cetacea</taxon>
        <taxon>Odontoceti</taxon>
        <taxon>Monodontidae</taxon>
        <taxon>Delphinapterus</taxon>
    </lineage>
</organism>
<dbReference type="GeneID" id="111171912"/>
<dbReference type="PROSITE" id="PS51414">
    <property type="entry name" value="HSR"/>
    <property type="match status" value="1"/>
</dbReference>
<feature type="domain" description="Bromo" evidence="10">
    <location>
        <begin position="609"/>
        <end position="655"/>
    </location>
</feature>
<dbReference type="InterPro" id="IPR001487">
    <property type="entry name" value="Bromodomain"/>
</dbReference>
<dbReference type="Pfam" id="PF01342">
    <property type="entry name" value="SAND"/>
    <property type="match status" value="1"/>
</dbReference>
<feature type="region of interest" description="Disordered" evidence="9">
    <location>
        <begin position="193"/>
        <end position="227"/>
    </location>
</feature>
<dbReference type="SUPFAM" id="SSF63763">
    <property type="entry name" value="SAND domain-like"/>
    <property type="match status" value="1"/>
</dbReference>
<keyword evidence="5 7" id="KW-0103">Bromodomain</keyword>
<feature type="region of interest" description="Disordered" evidence="9">
    <location>
        <begin position="302"/>
        <end position="325"/>
    </location>
</feature>